<dbReference type="GO" id="GO:0003677">
    <property type="term" value="F:DNA binding"/>
    <property type="evidence" value="ECO:0007669"/>
    <property type="project" value="UniProtKB-KW"/>
</dbReference>
<dbReference type="Pfam" id="PF08220">
    <property type="entry name" value="HTH_DeoR"/>
    <property type="match status" value="1"/>
</dbReference>
<dbReference type="InterPro" id="IPR001034">
    <property type="entry name" value="DeoR_HTH"/>
</dbReference>
<dbReference type="InterPro" id="IPR018356">
    <property type="entry name" value="Tscrpt_reg_HTH_DeoR_CS"/>
</dbReference>
<keyword evidence="1" id="KW-0805">Transcription regulation</keyword>
<dbReference type="SMART" id="SM01134">
    <property type="entry name" value="DeoRC"/>
    <property type="match status" value="1"/>
</dbReference>
<keyword evidence="3" id="KW-0804">Transcription</keyword>
<dbReference type="Pfam" id="PF00455">
    <property type="entry name" value="DeoRC"/>
    <property type="match status" value="1"/>
</dbReference>
<dbReference type="SMART" id="SM00420">
    <property type="entry name" value="HTH_DEOR"/>
    <property type="match status" value="1"/>
</dbReference>
<sequence length="262" mass="28379">MIIFDPMSTLVERHQHILGALKKKGSVQVVDLCQELNVSSVTIRKDLQFLEDKNQLFRTHGGATLTNPYIGDRSVIEKVGIKSAEKEKIGQYGASLIEPNDSILIASGTTVFYLAKNIQPKGNVTVLTSALNVAIEIAHHPGIEVIQLGGIMRKTSSSVTGVYAEKILEDFSCSKLFLGVDGIDLEFGLTTSNIQEAQLNRKMIAAARKTIILADSSKFGKRAFGKICDLDGIEQIITDSGVSPHIVTELEAKGLEVTVLSV</sequence>
<evidence type="ECO:0000256" key="2">
    <source>
        <dbReference type="ARBA" id="ARBA00023125"/>
    </source>
</evidence>
<keyword evidence="6" id="KW-1185">Reference proteome</keyword>
<dbReference type="GO" id="GO:0003700">
    <property type="term" value="F:DNA-binding transcription factor activity"/>
    <property type="evidence" value="ECO:0007669"/>
    <property type="project" value="InterPro"/>
</dbReference>
<dbReference type="EMBL" id="CP015772">
    <property type="protein sequence ID" value="ANH83217.1"/>
    <property type="molecule type" value="Genomic_DNA"/>
</dbReference>
<dbReference type="Gene3D" id="1.10.10.10">
    <property type="entry name" value="Winged helix-like DNA-binding domain superfamily/Winged helix DNA-binding domain"/>
    <property type="match status" value="1"/>
</dbReference>
<dbReference type="Gene3D" id="3.40.50.1360">
    <property type="match status" value="1"/>
</dbReference>
<dbReference type="SUPFAM" id="SSF46785">
    <property type="entry name" value="Winged helix' DNA-binding domain"/>
    <property type="match status" value="1"/>
</dbReference>
<gene>
    <name evidence="5" type="ORF">A8C56_21555</name>
</gene>
<name>A0A1A9I6A2_9BACT</name>
<evidence type="ECO:0000313" key="5">
    <source>
        <dbReference type="EMBL" id="ANH83217.1"/>
    </source>
</evidence>
<dbReference type="SUPFAM" id="SSF100950">
    <property type="entry name" value="NagB/RpiA/CoA transferase-like"/>
    <property type="match status" value="1"/>
</dbReference>
<evidence type="ECO:0000313" key="6">
    <source>
        <dbReference type="Proteomes" id="UP000077667"/>
    </source>
</evidence>
<evidence type="ECO:0000256" key="1">
    <source>
        <dbReference type="ARBA" id="ARBA00023015"/>
    </source>
</evidence>
<dbReference type="PANTHER" id="PTHR30363:SF44">
    <property type="entry name" value="AGA OPERON TRANSCRIPTIONAL REPRESSOR-RELATED"/>
    <property type="match status" value="1"/>
</dbReference>
<dbReference type="PROSITE" id="PS00894">
    <property type="entry name" value="HTH_DEOR_1"/>
    <property type="match status" value="1"/>
</dbReference>
<protein>
    <submittedName>
        <fullName evidence="5">Transcriptional regulator</fullName>
    </submittedName>
</protein>
<dbReference type="PROSITE" id="PS51000">
    <property type="entry name" value="HTH_DEOR_2"/>
    <property type="match status" value="1"/>
</dbReference>
<organism evidence="5 6">
    <name type="scientific">Niabella ginsenosidivorans</name>
    <dbReference type="NCBI Taxonomy" id="1176587"/>
    <lineage>
        <taxon>Bacteria</taxon>
        <taxon>Pseudomonadati</taxon>
        <taxon>Bacteroidota</taxon>
        <taxon>Chitinophagia</taxon>
        <taxon>Chitinophagales</taxon>
        <taxon>Chitinophagaceae</taxon>
        <taxon>Niabella</taxon>
    </lineage>
</organism>
<dbReference type="InterPro" id="IPR036390">
    <property type="entry name" value="WH_DNA-bd_sf"/>
</dbReference>
<dbReference type="PANTHER" id="PTHR30363">
    <property type="entry name" value="HTH-TYPE TRANSCRIPTIONAL REGULATOR SRLR-RELATED"/>
    <property type="match status" value="1"/>
</dbReference>
<dbReference type="AlphaFoldDB" id="A0A1A9I6A2"/>
<dbReference type="InterPro" id="IPR050313">
    <property type="entry name" value="Carb_Metab_HTH_regulators"/>
</dbReference>
<keyword evidence="2" id="KW-0238">DNA-binding</keyword>
<accession>A0A1A9I6A2</accession>
<dbReference type="InterPro" id="IPR036388">
    <property type="entry name" value="WH-like_DNA-bd_sf"/>
</dbReference>
<dbReference type="KEGG" id="nia:A8C56_21555"/>
<dbReference type="InterPro" id="IPR014036">
    <property type="entry name" value="DeoR-like_C"/>
</dbReference>
<dbReference type="InterPro" id="IPR037171">
    <property type="entry name" value="NagB/RpiA_transferase-like"/>
</dbReference>
<evidence type="ECO:0000256" key="3">
    <source>
        <dbReference type="ARBA" id="ARBA00023163"/>
    </source>
</evidence>
<proteinExistence type="predicted"/>
<evidence type="ECO:0000259" key="4">
    <source>
        <dbReference type="PROSITE" id="PS51000"/>
    </source>
</evidence>
<dbReference type="PRINTS" id="PR00037">
    <property type="entry name" value="HTHLACR"/>
</dbReference>
<feature type="domain" description="HTH deoR-type" evidence="4">
    <location>
        <begin position="10"/>
        <end position="65"/>
    </location>
</feature>
<dbReference type="Proteomes" id="UP000077667">
    <property type="component" value="Chromosome"/>
</dbReference>
<reference evidence="5 6" key="1">
    <citation type="submission" date="2016-05" db="EMBL/GenBank/DDBJ databases">
        <title>Niabella ginsenosidivorans BS26 whole genome sequencing.</title>
        <authorList>
            <person name="Im W.T."/>
            <person name="Siddiqi M.Z."/>
        </authorList>
    </citation>
    <scope>NUCLEOTIDE SEQUENCE [LARGE SCALE GENOMIC DNA]</scope>
    <source>
        <strain evidence="5 6">BS26</strain>
    </source>
</reference>